<proteinExistence type="predicted"/>
<protein>
    <submittedName>
        <fullName evidence="1">Uncharacterized protein</fullName>
    </submittedName>
</protein>
<dbReference type="VEuPathDB" id="TrichDB:TVAGG3_0210660"/>
<reference evidence="1" key="1">
    <citation type="submission" date="2006-10" db="EMBL/GenBank/DDBJ databases">
        <authorList>
            <person name="Amadeo P."/>
            <person name="Zhao Q."/>
            <person name="Wortman J."/>
            <person name="Fraser-Liggett C."/>
            <person name="Carlton J."/>
        </authorList>
    </citation>
    <scope>NUCLEOTIDE SEQUENCE</scope>
    <source>
        <strain evidence="1">G3</strain>
    </source>
</reference>
<keyword evidence="2" id="KW-1185">Reference proteome</keyword>
<gene>
    <name evidence="1" type="ORF">TVAG_440250</name>
</gene>
<dbReference type="VEuPathDB" id="TrichDB:TVAGG3_1027860"/>
<evidence type="ECO:0000313" key="2">
    <source>
        <dbReference type="Proteomes" id="UP000001542"/>
    </source>
</evidence>
<dbReference type="InParanoid" id="A2FDM8"/>
<dbReference type="EMBL" id="DS113734">
    <property type="protein sequence ID" value="EAX97009.1"/>
    <property type="molecule type" value="Genomic_DNA"/>
</dbReference>
<organism evidence="1 2">
    <name type="scientific">Trichomonas vaginalis (strain ATCC PRA-98 / G3)</name>
    <dbReference type="NCBI Taxonomy" id="412133"/>
    <lineage>
        <taxon>Eukaryota</taxon>
        <taxon>Metamonada</taxon>
        <taxon>Parabasalia</taxon>
        <taxon>Trichomonadida</taxon>
        <taxon>Trichomonadidae</taxon>
        <taxon>Trichomonas</taxon>
    </lineage>
</organism>
<sequence length="368" mass="42170">MQVRNIQNIAPSLTDKSIKIYYEHVMMKPTKIQESQYTYEYPRHWVEYVGGEKAIEIRQVRSIPAGRTILLKNFNVLRYNDETKKQDSFPVAVYVNLDTGDDMKVFNTKLQTVVREQLTAEGHPLPSEVTIAYNFETNSIDFKVVSAKKSGFTFNEADVYSNENFKAIAWLDNDDCFKKIFKYSDSTMSIDDLRGMLPSTFTVEGSAGLLTRLSIGGIWSRENIVIKSSISEFAEESILCLSNYMYSPPKHYSITNFVSKFNIRLVEPSSMKDVVLPKDGKDGLIIEMILIAYLMSLFLKVIHDEITVVEDVSNCSDILKRIDDIRNKLDRPQSGEGEARENAYVSLTFSSNENFYEIILKRDDFNMV</sequence>
<evidence type="ECO:0000313" key="1">
    <source>
        <dbReference type="EMBL" id="EAX97009.1"/>
    </source>
</evidence>
<reference evidence="1" key="2">
    <citation type="journal article" date="2007" name="Science">
        <title>Draft genome sequence of the sexually transmitted pathogen Trichomonas vaginalis.</title>
        <authorList>
            <person name="Carlton J.M."/>
            <person name="Hirt R.P."/>
            <person name="Silva J.C."/>
            <person name="Delcher A.L."/>
            <person name="Schatz M."/>
            <person name="Zhao Q."/>
            <person name="Wortman J.R."/>
            <person name="Bidwell S.L."/>
            <person name="Alsmark U.C.M."/>
            <person name="Besteiro S."/>
            <person name="Sicheritz-Ponten T."/>
            <person name="Noel C.J."/>
            <person name="Dacks J.B."/>
            <person name="Foster P.G."/>
            <person name="Simillion C."/>
            <person name="Van de Peer Y."/>
            <person name="Miranda-Saavedra D."/>
            <person name="Barton G.J."/>
            <person name="Westrop G.D."/>
            <person name="Mueller S."/>
            <person name="Dessi D."/>
            <person name="Fiori P.L."/>
            <person name="Ren Q."/>
            <person name="Paulsen I."/>
            <person name="Zhang H."/>
            <person name="Bastida-Corcuera F.D."/>
            <person name="Simoes-Barbosa A."/>
            <person name="Brown M.T."/>
            <person name="Hayes R.D."/>
            <person name="Mukherjee M."/>
            <person name="Okumura C.Y."/>
            <person name="Schneider R."/>
            <person name="Smith A.J."/>
            <person name="Vanacova S."/>
            <person name="Villalvazo M."/>
            <person name="Haas B.J."/>
            <person name="Pertea M."/>
            <person name="Feldblyum T.V."/>
            <person name="Utterback T.R."/>
            <person name="Shu C.L."/>
            <person name="Osoegawa K."/>
            <person name="de Jong P.J."/>
            <person name="Hrdy I."/>
            <person name="Horvathova L."/>
            <person name="Zubacova Z."/>
            <person name="Dolezal P."/>
            <person name="Malik S.B."/>
            <person name="Logsdon J.M. Jr."/>
            <person name="Henze K."/>
            <person name="Gupta A."/>
            <person name="Wang C.C."/>
            <person name="Dunne R.L."/>
            <person name="Upcroft J.A."/>
            <person name="Upcroft P."/>
            <person name="White O."/>
            <person name="Salzberg S.L."/>
            <person name="Tang P."/>
            <person name="Chiu C.-H."/>
            <person name="Lee Y.-S."/>
            <person name="Embley T.M."/>
            <person name="Coombs G.H."/>
            <person name="Mottram J.C."/>
            <person name="Tachezy J."/>
            <person name="Fraser-Liggett C.M."/>
            <person name="Johnson P.J."/>
        </authorList>
    </citation>
    <scope>NUCLEOTIDE SEQUENCE [LARGE SCALE GENOMIC DNA]</scope>
    <source>
        <strain evidence="1">G3</strain>
    </source>
</reference>
<dbReference type="VEuPathDB" id="TrichDB:TVAG_TEG_DS113734_2_2"/>
<dbReference type="Proteomes" id="UP000001542">
    <property type="component" value="Unassembled WGS sequence"/>
</dbReference>
<accession>A2FDM8</accession>
<name>A2FDM8_TRIV3</name>
<dbReference type="AlphaFoldDB" id="A2FDM8"/>